<evidence type="ECO:0000313" key="2">
    <source>
        <dbReference type="Proteomes" id="UP000050794"/>
    </source>
</evidence>
<protein>
    <submittedName>
        <fullName evidence="3">LINES_N domain-containing protein</fullName>
    </submittedName>
</protein>
<evidence type="ECO:0000313" key="3">
    <source>
        <dbReference type="WBParaSite" id="TCNE_0001330501-mRNA-1"/>
    </source>
</evidence>
<evidence type="ECO:0000313" key="1">
    <source>
        <dbReference type="EMBL" id="VDM44626.1"/>
    </source>
</evidence>
<dbReference type="Proteomes" id="UP000050794">
    <property type="component" value="Unassembled WGS sequence"/>
</dbReference>
<gene>
    <name evidence="1" type="ORF">TCNE_LOCUS13305</name>
</gene>
<sequence length="403" mass="45552">MESSSKQDGEEDMNLLRELVVWKRRLYADDSTIESFECSDELCDESLFCVRDSVCRRSLLFVIGKLVKLCWESSDFGRKPLNPTSSHFIHRLFALLNQIVDRIEFDNGDIWFGGIIPKASSSQRAAPVRNSIQFVSICIHVAALLVGSIPSDALSHLLHSLVRFYDSCAALACSLIEHDERCVSCAVALQHLDSSHIVMPTQFDVATLFCSIIYQIAFDHSVRVIIDWLQSELATVPFLLRFLKDIYSNLERYKKAARNVNRGHFGSTILCLDILVDGKQRPSPVLLSAYIIIVFSLIHREKIEEEPQIFFDPQSVVESADNTVITISQLHGEQKAYSVMEASSLDAARGECSMERIMQCFSQLRNSCERLQRSQLAPFNLNPIVAAVNKIQVALRRQTMLNC</sequence>
<proteinExistence type="predicted"/>
<dbReference type="EMBL" id="UYWY01021664">
    <property type="protein sequence ID" value="VDM44626.1"/>
    <property type="molecule type" value="Genomic_DNA"/>
</dbReference>
<dbReference type="WBParaSite" id="TCNE_0001330501-mRNA-1">
    <property type="protein sequence ID" value="TCNE_0001330501-mRNA-1"/>
    <property type="gene ID" value="TCNE_0001330501"/>
</dbReference>
<reference evidence="3" key="1">
    <citation type="submission" date="2016-06" db="UniProtKB">
        <authorList>
            <consortium name="WormBaseParasite"/>
        </authorList>
    </citation>
    <scope>IDENTIFICATION</scope>
</reference>
<keyword evidence="2" id="KW-1185">Reference proteome</keyword>
<accession>A0A183UXT5</accession>
<reference evidence="1 2" key="2">
    <citation type="submission" date="2018-11" db="EMBL/GenBank/DDBJ databases">
        <authorList>
            <consortium name="Pathogen Informatics"/>
        </authorList>
    </citation>
    <scope>NUCLEOTIDE SEQUENCE [LARGE SCALE GENOMIC DNA]</scope>
</reference>
<name>A0A183UXT5_TOXCA</name>
<dbReference type="AlphaFoldDB" id="A0A183UXT5"/>
<organism evidence="2 3">
    <name type="scientific">Toxocara canis</name>
    <name type="common">Canine roundworm</name>
    <dbReference type="NCBI Taxonomy" id="6265"/>
    <lineage>
        <taxon>Eukaryota</taxon>
        <taxon>Metazoa</taxon>
        <taxon>Ecdysozoa</taxon>
        <taxon>Nematoda</taxon>
        <taxon>Chromadorea</taxon>
        <taxon>Rhabditida</taxon>
        <taxon>Spirurina</taxon>
        <taxon>Ascaridomorpha</taxon>
        <taxon>Ascaridoidea</taxon>
        <taxon>Toxocaridae</taxon>
        <taxon>Toxocara</taxon>
    </lineage>
</organism>